<evidence type="ECO:0000259" key="6">
    <source>
        <dbReference type="PROSITE" id="PS51762"/>
    </source>
</evidence>
<comment type="similarity">
    <text evidence="1">Belongs to the glycosyl hydrolase 16 family.</text>
</comment>
<name>A0A4S4L3V4_9AGAM</name>
<dbReference type="PANTHER" id="PTHR10963">
    <property type="entry name" value="GLYCOSYL HYDROLASE-RELATED"/>
    <property type="match status" value="1"/>
</dbReference>
<dbReference type="GO" id="GO:0009251">
    <property type="term" value="P:glucan catabolic process"/>
    <property type="evidence" value="ECO:0007669"/>
    <property type="project" value="TreeGrafter"/>
</dbReference>
<feature type="chain" id="PRO_5020705735" description="GH16 domain-containing protein" evidence="5">
    <location>
        <begin position="21"/>
        <end position="430"/>
    </location>
</feature>
<organism evidence="7 8">
    <name type="scientific">Bondarzewia mesenterica</name>
    <dbReference type="NCBI Taxonomy" id="1095465"/>
    <lineage>
        <taxon>Eukaryota</taxon>
        <taxon>Fungi</taxon>
        <taxon>Dikarya</taxon>
        <taxon>Basidiomycota</taxon>
        <taxon>Agaricomycotina</taxon>
        <taxon>Agaricomycetes</taxon>
        <taxon>Russulales</taxon>
        <taxon>Bondarzewiaceae</taxon>
        <taxon>Bondarzewia</taxon>
    </lineage>
</organism>
<evidence type="ECO:0000256" key="5">
    <source>
        <dbReference type="SAM" id="SignalP"/>
    </source>
</evidence>
<gene>
    <name evidence="7" type="ORF">EW146_g9746</name>
</gene>
<dbReference type="Gene3D" id="2.60.120.200">
    <property type="match status" value="1"/>
</dbReference>
<dbReference type="PANTHER" id="PTHR10963:SF24">
    <property type="entry name" value="GLYCOSIDASE C21B10.07-RELATED"/>
    <property type="match status" value="1"/>
</dbReference>
<evidence type="ECO:0000313" key="8">
    <source>
        <dbReference type="Proteomes" id="UP000310158"/>
    </source>
</evidence>
<keyword evidence="8" id="KW-1185">Reference proteome</keyword>
<dbReference type="FunFam" id="2.60.120.200:FF:000114">
    <property type="entry name" value="Probable endo-1,3(4)-beta-glucanase NFIA_089530"/>
    <property type="match status" value="1"/>
</dbReference>
<evidence type="ECO:0000313" key="7">
    <source>
        <dbReference type="EMBL" id="THH06004.1"/>
    </source>
</evidence>
<feature type="domain" description="GH16" evidence="6">
    <location>
        <begin position="108"/>
        <end position="385"/>
    </location>
</feature>
<evidence type="ECO:0000256" key="3">
    <source>
        <dbReference type="ARBA" id="ARBA00023295"/>
    </source>
</evidence>
<evidence type="ECO:0000256" key="1">
    <source>
        <dbReference type="ARBA" id="ARBA00006865"/>
    </source>
</evidence>
<keyword evidence="5" id="KW-0732">Signal</keyword>
<keyword evidence="2" id="KW-0378">Hydrolase</keyword>
<dbReference type="PROSITE" id="PS51762">
    <property type="entry name" value="GH16_2"/>
    <property type="match status" value="1"/>
</dbReference>
<keyword evidence="3" id="KW-0326">Glycosidase</keyword>
<dbReference type="InterPro" id="IPR050546">
    <property type="entry name" value="Glycosyl_Hydrlase_16"/>
</dbReference>
<dbReference type="InterPro" id="IPR000757">
    <property type="entry name" value="Beta-glucanase-like"/>
</dbReference>
<accession>A0A4S4L3V4</accession>
<evidence type="ECO:0000256" key="4">
    <source>
        <dbReference type="SAM" id="MobiDB-lite"/>
    </source>
</evidence>
<dbReference type="EMBL" id="SGPL01000932">
    <property type="protein sequence ID" value="THH06004.1"/>
    <property type="molecule type" value="Genomic_DNA"/>
</dbReference>
<reference evidence="7 8" key="1">
    <citation type="submission" date="2019-02" db="EMBL/GenBank/DDBJ databases">
        <title>Genome sequencing of the rare red list fungi Bondarzewia mesenterica.</title>
        <authorList>
            <person name="Buettner E."/>
            <person name="Kellner H."/>
        </authorList>
    </citation>
    <scope>NUCLEOTIDE SEQUENCE [LARGE SCALE GENOMIC DNA]</scope>
    <source>
        <strain evidence="7 8">DSM 108281</strain>
    </source>
</reference>
<feature type="signal peptide" evidence="5">
    <location>
        <begin position="1"/>
        <end position="20"/>
    </location>
</feature>
<dbReference type="GO" id="GO:0004553">
    <property type="term" value="F:hydrolase activity, hydrolyzing O-glycosyl compounds"/>
    <property type="evidence" value="ECO:0007669"/>
    <property type="project" value="InterPro"/>
</dbReference>
<dbReference type="Pfam" id="PF26113">
    <property type="entry name" value="GH16_XgeA"/>
    <property type="match status" value="1"/>
</dbReference>
<feature type="region of interest" description="Disordered" evidence="4">
    <location>
        <begin position="74"/>
        <end position="118"/>
    </location>
</feature>
<dbReference type="Proteomes" id="UP000310158">
    <property type="component" value="Unassembled WGS sequence"/>
</dbReference>
<dbReference type="AlphaFoldDB" id="A0A4S4L3V4"/>
<dbReference type="OrthoDB" id="192832at2759"/>
<dbReference type="InterPro" id="IPR013320">
    <property type="entry name" value="ConA-like_dom_sf"/>
</dbReference>
<proteinExistence type="inferred from homology"/>
<dbReference type="SUPFAM" id="SSF49899">
    <property type="entry name" value="Concanavalin A-like lectins/glucanases"/>
    <property type="match status" value="1"/>
</dbReference>
<comment type="caution">
    <text evidence="7">The sequence shown here is derived from an EMBL/GenBank/DDBJ whole genome shotgun (WGS) entry which is preliminary data.</text>
</comment>
<protein>
    <recommendedName>
        <fullName evidence="6">GH16 domain-containing protein</fullName>
    </recommendedName>
</protein>
<dbReference type="CDD" id="cd02181">
    <property type="entry name" value="GH16_fungal_Lam16A_glucanase"/>
    <property type="match status" value="1"/>
</dbReference>
<sequence length="430" mass="44700">MRFPIALLLLALGHAIPADASIVKRATDRFHSVALKHSAGLARDIRTVLNGFIVESPKGQVRIGVNQKPYCVSKSSTSGGSNASSGNGTSNANSPSSGSSSARPSSTSTSSGASPSAKLSSNWKVAKSYSGNNFFSGWDFFTGGDPTNGIITYVDQNTAQSNNLTSINSAGNAIMGVDTTAQVSGNNRKSVRITTEYAFTGGLVIMDSVHMPTGCGTWPAFWTNGPNWPAGGEIDIVEGVNDYTNNQATIHTNHGCTLSSSNATALGFSGTIVGGTNCAALETGNAGCGVRAVQTNSFGAAFNNIGGGVYTMLWDNNGVSVWFFPRSSIPSDITAGAPQPANWGVPMARWASSSCNSSTFFSDHSAIFDTTLCGDWASGVWSSTGVPGQDQSCAQRTGVSTCEAFVQNNGAAFQQAYWEVKSVNIYQNSS</sequence>
<evidence type="ECO:0000256" key="2">
    <source>
        <dbReference type="ARBA" id="ARBA00022801"/>
    </source>
</evidence>